<sequence>MELLVAVLAGFAVAAVTAPVGISGAVLLLPVQISALGMHGPAVSATNLLYNVVATPLGLSRLVRTARGHGTEMLVAAVAAVPCAVAGAAVRVTWLSDPAHFRALLAVLMLGMGARLLVVRRARAAAPPPPDTRGGTRPRDGRSLLALAAGGAALFGAAVGIGGGSLLSPLLIGAAGWLTARAAVVALTTTLTTSVVGLTAYALFDRIGFGAAPAAPDWSVGLALGAGGALGSLVGIRLSRHLGEQPLRFLLGALITVTGVVYLVGVLH</sequence>
<feature type="transmembrane region" description="Helical" evidence="6">
    <location>
        <begin position="248"/>
        <end position="267"/>
    </location>
</feature>
<proteinExistence type="inferred from homology"/>
<dbReference type="Pfam" id="PF01925">
    <property type="entry name" value="TauE"/>
    <property type="match status" value="1"/>
</dbReference>
<feature type="transmembrane region" description="Helical" evidence="6">
    <location>
        <begin position="182"/>
        <end position="204"/>
    </location>
</feature>
<gene>
    <name evidence="7" type="ORF">Q8791_12310</name>
</gene>
<name>A0ABU7K6X9_9ACTN</name>
<protein>
    <recommendedName>
        <fullName evidence="6">Probable membrane transporter protein</fullName>
    </recommendedName>
</protein>
<feature type="transmembrane region" description="Helical" evidence="6">
    <location>
        <begin position="48"/>
        <end position="66"/>
    </location>
</feature>
<organism evidence="7 8">
    <name type="scientific">Nocardiopsis codii</name>
    <dbReference type="NCBI Taxonomy" id="3065942"/>
    <lineage>
        <taxon>Bacteria</taxon>
        <taxon>Bacillati</taxon>
        <taxon>Actinomycetota</taxon>
        <taxon>Actinomycetes</taxon>
        <taxon>Streptosporangiales</taxon>
        <taxon>Nocardiopsidaceae</taxon>
        <taxon>Nocardiopsis</taxon>
    </lineage>
</organism>
<feature type="transmembrane region" description="Helical" evidence="6">
    <location>
        <begin position="100"/>
        <end position="118"/>
    </location>
</feature>
<comment type="caution">
    <text evidence="7">The sequence shown here is derived from an EMBL/GenBank/DDBJ whole genome shotgun (WGS) entry which is preliminary data.</text>
</comment>
<dbReference type="PANTHER" id="PTHR43701">
    <property type="entry name" value="MEMBRANE TRANSPORTER PROTEIN MJ0441-RELATED"/>
    <property type="match status" value="1"/>
</dbReference>
<keyword evidence="8" id="KW-1185">Reference proteome</keyword>
<keyword evidence="5 6" id="KW-0472">Membrane</keyword>
<evidence type="ECO:0000256" key="6">
    <source>
        <dbReference type="RuleBase" id="RU363041"/>
    </source>
</evidence>
<dbReference type="InterPro" id="IPR002781">
    <property type="entry name" value="TM_pro_TauE-like"/>
</dbReference>
<evidence type="ECO:0000256" key="1">
    <source>
        <dbReference type="ARBA" id="ARBA00004141"/>
    </source>
</evidence>
<feature type="transmembrane region" description="Helical" evidence="6">
    <location>
        <begin position="73"/>
        <end position="94"/>
    </location>
</feature>
<feature type="transmembrane region" description="Helical" evidence="6">
    <location>
        <begin position="143"/>
        <end position="162"/>
    </location>
</feature>
<dbReference type="Proteomes" id="UP001356095">
    <property type="component" value="Unassembled WGS sequence"/>
</dbReference>
<comment type="subcellular location">
    <subcellularLocation>
        <location evidence="6">Cell membrane</location>
        <topology evidence="6">Multi-pass membrane protein</topology>
    </subcellularLocation>
    <subcellularLocation>
        <location evidence="1">Membrane</location>
        <topology evidence="1">Multi-pass membrane protein</topology>
    </subcellularLocation>
</comment>
<evidence type="ECO:0000256" key="2">
    <source>
        <dbReference type="ARBA" id="ARBA00009142"/>
    </source>
</evidence>
<evidence type="ECO:0000256" key="3">
    <source>
        <dbReference type="ARBA" id="ARBA00022692"/>
    </source>
</evidence>
<evidence type="ECO:0000313" key="8">
    <source>
        <dbReference type="Proteomes" id="UP001356095"/>
    </source>
</evidence>
<dbReference type="InterPro" id="IPR051598">
    <property type="entry name" value="TSUP/Inactive_protease-like"/>
</dbReference>
<comment type="similarity">
    <text evidence="2 6">Belongs to the 4-toluene sulfonate uptake permease (TSUP) (TC 2.A.102) family.</text>
</comment>
<dbReference type="EMBL" id="JAUZMY010000010">
    <property type="protein sequence ID" value="MEE2037999.1"/>
    <property type="molecule type" value="Genomic_DNA"/>
</dbReference>
<evidence type="ECO:0000256" key="4">
    <source>
        <dbReference type="ARBA" id="ARBA00022989"/>
    </source>
</evidence>
<dbReference type="RefSeq" id="WP_330091789.1">
    <property type="nucleotide sequence ID" value="NZ_JAUZMY010000010.1"/>
</dbReference>
<evidence type="ECO:0000313" key="7">
    <source>
        <dbReference type="EMBL" id="MEE2037999.1"/>
    </source>
</evidence>
<dbReference type="PANTHER" id="PTHR43701:SF2">
    <property type="entry name" value="MEMBRANE TRANSPORTER PROTEIN YJNA-RELATED"/>
    <property type="match status" value="1"/>
</dbReference>
<accession>A0ABU7K6X9</accession>
<keyword evidence="4 6" id="KW-1133">Transmembrane helix</keyword>
<keyword evidence="6" id="KW-1003">Cell membrane</keyword>
<feature type="transmembrane region" description="Helical" evidence="6">
    <location>
        <begin position="216"/>
        <end position="236"/>
    </location>
</feature>
<reference evidence="7 8" key="1">
    <citation type="submission" date="2023-08" db="EMBL/GenBank/DDBJ databases">
        <authorList>
            <person name="Girao M."/>
            <person name="Carvalho M.F."/>
        </authorList>
    </citation>
    <scope>NUCLEOTIDE SEQUENCE [LARGE SCALE GENOMIC DNA]</scope>
    <source>
        <strain evidence="7 8">CT-R113</strain>
    </source>
</reference>
<evidence type="ECO:0000256" key="5">
    <source>
        <dbReference type="ARBA" id="ARBA00023136"/>
    </source>
</evidence>
<keyword evidence="3 6" id="KW-0812">Transmembrane</keyword>